<gene>
    <name evidence="2" type="ORF">M0R45_006576</name>
</gene>
<organism evidence="2 3">
    <name type="scientific">Rubus argutus</name>
    <name type="common">Southern blackberry</name>
    <dbReference type="NCBI Taxonomy" id="59490"/>
    <lineage>
        <taxon>Eukaryota</taxon>
        <taxon>Viridiplantae</taxon>
        <taxon>Streptophyta</taxon>
        <taxon>Embryophyta</taxon>
        <taxon>Tracheophyta</taxon>
        <taxon>Spermatophyta</taxon>
        <taxon>Magnoliopsida</taxon>
        <taxon>eudicotyledons</taxon>
        <taxon>Gunneridae</taxon>
        <taxon>Pentapetalae</taxon>
        <taxon>rosids</taxon>
        <taxon>fabids</taxon>
        <taxon>Rosales</taxon>
        <taxon>Rosaceae</taxon>
        <taxon>Rosoideae</taxon>
        <taxon>Rosoideae incertae sedis</taxon>
        <taxon>Rubus</taxon>
    </lineage>
</organism>
<feature type="signal peptide" evidence="1">
    <location>
        <begin position="1"/>
        <end position="22"/>
    </location>
</feature>
<proteinExistence type="predicted"/>
<evidence type="ECO:0000256" key="1">
    <source>
        <dbReference type="SAM" id="SignalP"/>
    </source>
</evidence>
<evidence type="ECO:0000313" key="3">
    <source>
        <dbReference type="Proteomes" id="UP001457282"/>
    </source>
</evidence>
<feature type="chain" id="PRO_5043329526" evidence="1">
    <location>
        <begin position="23"/>
        <end position="97"/>
    </location>
</feature>
<comment type="caution">
    <text evidence="2">The sequence shown here is derived from an EMBL/GenBank/DDBJ whole genome shotgun (WGS) entry which is preliminary data.</text>
</comment>
<dbReference type="AlphaFoldDB" id="A0AAW1YRK2"/>
<keyword evidence="1" id="KW-0732">Signal</keyword>
<name>A0AAW1YRK2_RUBAR</name>
<dbReference type="Proteomes" id="UP001457282">
    <property type="component" value="Unassembled WGS sequence"/>
</dbReference>
<accession>A0AAW1YRK2</accession>
<evidence type="ECO:0000313" key="2">
    <source>
        <dbReference type="EMBL" id="KAK9951116.1"/>
    </source>
</evidence>
<reference evidence="2 3" key="1">
    <citation type="journal article" date="2023" name="G3 (Bethesda)">
        <title>A chromosome-length genome assembly and annotation of blackberry (Rubus argutus, cv. 'Hillquist').</title>
        <authorList>
            <person name="Bruna T."/>
            <person name="Aryal R."/>
            <person name="Dudchenko O."/>
            <person name="Sargent D.J."/>
            <person name="Mead D."/>
            <person name="Buti M."/>
            <person name="Cavallini A."/>
            <person name="Hytonen T."/>
            <person name="Andres J."/>
            <person name="Pham M."/>
            <person name="Weisz D."/>
            <person name="Mascagni F."/>
            <person name="Usai G."/>
            <person name="Natali L."/>
            <person name="Bassil N."/>
            <person name="Fernandez G.E."/>
            <person name="Lomsadze A."/>
            <person name="Armour M."/>
            <person name="Olukolu B."/>
            <person name="Poorten T."/>
            <person name="Britton C."/>
            <person name="Davik J."/>
            <person name="Ashrafi H."/>
            <person name="Aiden E.L."/>
            <person name="Borodovsky M."/>
            <person name="Worthington M."/>
        </authorList>
    </citation>
    <scope>NUCLEOTIDE SEQUENCE [LARGE SCALE GENOMIC DNA]</scope>
    <source>
        <strain evidence="2">PI 553951</strain>
    </source>
</reference>
<protein>
    <submittedName>
        <fullName evidence="2">Uncharacterized protein</fullName>
    </submittedName>
</protein>
<sequence length="97" mass="10837">MLLRLSHLMVILSLLMLLMINATKNCTKVTFKHKGKALASKSGPSPYTQYRVKEAINSDLAMDVSDKEEDLFEPAESDYALPNQEDFENSAFVVLGI</sequence>
<dbReference type="EMBL" id="JBEDUW010000001">
    <property type="protein sequence ID" value="KAK9951116.1"/>
    <property type="molecule type" value="Genomic_DNA"/>
</dbReference>
<keyword evidence="3" id="KW-1185">Reference proteome</keyword>